<dbReference type="InterPro" id="IPR009057">
    <property type="entry name" value="Homeodomain-like_sf"/>
</dbReference>
<dbReference type="InterPro" id="IPR001647">
    <property type="entry name" value="HTH_TetR"/>
</dbReference>
<evidence type="ECO:0000259" key="3">
    <source>
        <dbReference type="PROSITE" id="PS50977"/>
    </source>
</evidence>
<proteinExistence type="predicted"/>
<dbReference type="KEGG" id="abut:Ami103574_14450"/>
<keyword evidence="5" id="KW-1185">Reference proteome</keyword>
<gene>
    <name evidence="4" type="ORF">Ami103574_14450</name>
</gene>
<reference evidence="4 5" key="1">
    <citation type="submission" date="2020-02" db="EMBL/GenBank/DDBJ databases">
        <authorList>
            <person name="Kim Y.B."/>
            <person name="Roh S.W."/>
        </authorList>
    </citation>
    <scope>NUCLEOTIDE SEQUENCE [LARGE SCALE GENOMIC DNA]</scope>
    <source>
        <strain evidence="4 5">DSM 103574</strain>
    </source>
</reference>
<dbReference type="SUPFAM" id="SSF46689">
    <property type="entry name" value="Homeodomain-like"/>
    <property type="match status" value="1"/>
</dbReference>
<dbReference type="EMBL" id="CP048649">
    <property type="protein sequence ID" value="QIB70418.1"/>
    <property type="molecule type" value="Genomic_DNA"/>
</dbReference>
<evidence type="ECO:0000256" key="2">
    <source>
        <dbReference type="PROSITE-ProRule" id="PRU00335"/>
    </source>
</evidence>
<dbReference type="PROSITE" id="PS50977">
    <property type="entry name" value="HTH_TETR_2"/>
    <property type="match status" value="1"/>
</dbReference>
<dbReference type="Gene3D" id="1.10.357.10">
    <property type="entry name" value="Tetracycline Repressor, domain 2"/>
    <property type="match status" value="1"/>
</dbReference>
<accession>A0A858BZ75</accession>
<protein>
    <submittedName>
        <fullName evidence="4">TetR/AcrR family transcriptional regulator</fullName>
    </submittedName>
</protein>
<evidence type="ECO:0000256" key="1">
    <source>
        <dbReference type="ARBA" id="ARBA00023125"/>
    </source>
</evidence>
<dbReference type="PROSITE" id="PS01081">
    <property type="entry name" value="HTH_TETR_1"/>
    <property type="match status" value="1"/>
</dbReference>
<dbReference type="RefSeq" id="WP_163067656.1">
    <property type="nucleotide sequence ID" value="NZ_CP048649.1"/>
</dbReference>
<organism evidence="4 5">
    <name type="scientific">Aminipila butyrica</name>
    <dbReference type="NCBI Taxonomy" id="433296"/>
    <lineage>
        <taxon>Bacteria</taxon>
        <taxon>Bacillati</taxon>
        <taxon>Bacillota</taxon>
        <taxon>Clostridia</taxon>
        <taxon>Peptostreptococcales</taxon>
        <taxon>Anaerovoracaceae</taxon>
        <taxon>Aminipila</taxon>
    </lineage>
</organism>
<keyword evidence="1 2" id="KW-0238">DNA-binding</keyword>
<sequence length="162" mass="18912">MLENGFELIKRFGLKKTSVKDITTASGIATGTFYNFFKTKEEFVYQIILHKREQSKASFQALIDQSDMLDRAAFRQLLQTIFFADNNIFEYLKPEEVAMLYARWPENYMKKEGTAEQTTMWILNHVSHKKMIVTGKSLRISAKPCHSFDMAKKTSTMRLMMK</sequence>
<evidence type="ECO:0000313" key="5">
    <source>
        <dbReference type="Proteomes" id="UP000466848"/>
    </source>
</evidence>
<feature type="DNA-binding region" description="H-T-H motif" evidence="2">
    <location>
        <begin position="18"/>
        <end position="37"/>
    </location>
</feature>
<evidence type="ECO:0000313" key="4">
    <source>
        <dbReference type="EMBL" id="QIB70418.1"/>
    </source>
</evidence>
<dbReference type="GO" id="GO:0003677">
    <property type="term" value="F:DNA binding"/>
    <property type="evidence" value="ECO:0007669"/>
    <property type="project" value="UniProtKB-UniRule"/>
</dbReference>
<dbReference type="Pfam" id="PF00440">
    <property type="entry name" value="TetR_N"/>
    <property type="match status" value="1"/>
</dbReference>
<name>A0A858BZ75_9FIRM</name>
<dbReference type="Proteomes" id="UP000466848">
    <property type="component" value="Chromosome"/>
</dbReference>
<dbReference type="InterPro" id="IPR023772">
    <property type="entry name" value="DNA-bd_HTH_TetR-type_CS"/>
</dbReference>
<dbReference type="AlphaFoldDB" id="A0A858BZ75"/>
<feature type="domain" description="HTH tetR-type" evidence="3">
    <location>
        <begin position="1"/>
        <end position="55"/>
    </location>
</feature>